<gene>
    <name evidence="1" type="ORF">PF586_08330</name>
</gene>
<evidence type="ECO:0000313" key="1">
    <source>
        <dbReference type="EMBL" id="MDA3768445.1"/>
    </source>
</evidence>
<dbReference type="AlphaFoldDB" id="A0AAW5YWM7"/>
<sequence>MVKFKETTSISLKKTVELNPHHHSAVQKANVGSTYIYCLQLRNKQEDTYVVRGKTGDMTETILHLSDVAAGHTQTWKYAGMANKWFIGVKKYERKGTDIKWDKQIARVDIKAQNGSHSSHLDFPRLAYLNRAGSHPYPGENFVRAEAAVSPNHQKFLLATIDNSGNGYFTIYSLSVINKALDQVASLSNGDNYVNMGNIAYLESFYYPNLSSLINSYQGFDMDDYGNIYISSQKAPDINSDTGEFTPHHKQIIKIPANKRSFADQWISVNLSDWGKIDHKGYHSEVEGLQVIDEDHVYLTVAYHDKEKYKKDGKILYKSVTKYNNLYEISW</sequence>
<organism evidence="1 2">
    <name type="scientific">Lactobacillus delbrueckii</name>
    <dbReference type="NCBI Taxonomy" id="1584"/>
    <lineage>
        <taxon>Bacteria</taxon>
        <taxon>Bacillati</taxon>
        <taxon>Bacillota</taxon>
        <taxon>Bacilli</taxon>
        <taxon>Lactobacillales</taxon>
        <taxon>Lactobacillaceae</taxon>
        <taxon>Lactobacillus</taxon>
    </lineage>
</organism>
<dbReference type="GO" id="GO:0042742">
    <property type="term" value="P:defense response to bacterium"/>
    <property type="evidence" value="ECO:0007669"/>
    <property type="project" value="InterPro"/>
</dbReference>
<name>A0AAW5YWM7_9LACO</name>
<dbReference type="RefSeq" id="WP_271024831.1">
    <property type="nucleotide sequence ID" value="NZ_JAQIEY010000031.1"/>
</dbReference>
<evidence type="ECO:0000313" key="2">
    <source>
        <dbReference type="Proteomes" id="UP001210502"/>
    </source>
</evidence>
<dbReference type="InterPro" id="IPR035280">
    <property type="entry name" value="Helveticin_J"/>
</dbReference>
<comment type="caution">
    <text evidence="1">The sequence shown here is derived from an EMBL/GenBank/DDBJ whole genome shotgun (WGS) entry which is preliminary data.</text>
</comment>
<protein>
    <submittedName>
        <fullName evidence="1">Helveticin J family class III bacteriocin</fullName>
    </submittedName>
</protein>
<dbReference type="Pfam" id="PF17312">
    <property type="entry name" value="Helveticin_J"/>
    <property type="match status" value="1"/>
</dbReference>
<accession>A0AAW5YWM7</accession>
<dbReference type="EMBL" id="JAQIEY010000031">
    <property type="protein sequence ID" value="MDA3768445.1"/>
    <property type="molecule type" value="Genomic_DNA"/>
</dbReference>
<reference evidence="1" key="1">
    <citation type="submission" date="2023-01" db="EMBL/GenBank/DDBJ databases">
        <title>Sequencing of the bacterial strains from artisanal fermented milk Matsoni.</title>
        <authorList>
            <person name="Rozman V."/>
            <person name="Accetto T."/>
            <person name="Bogovic Matijasic B."/>
        </authorList>
    </citation>
    <scope>NUCLEOTIDE SEQUENCE</scope>
    <source>
        <strain evidence="1">Lbl333</strain>
    </source>
</reference>
<dbReference type="Proteomes" id="UP001210502">
    <property type="component" value="Unassembled WGS sequence"/>
</dbReference>
<proteinExistence type="predicted"/>